<keyword evidence="1" id="KW-0472">Membrane</keyword>
<dbReference type="AlphaFoldDB" id="A0A0E9QWV5"/>
<protein>
    <submittedName>
        <fullName evidence="2">Uncharacterized protein</fullName>
    </submittedName>
</protein>
<evidence type="ECO:0000256" key="1">
    <source>
        <dbReference type="SAM" id="Phobius"/>
    </source>
</evidence>
<proteinExistence type="predicted"/>
<sequence>MSVRLTTESIIITTILEVYIRVTTAFFVIIIILAVPISWSTLSYLYFYFCGACQLG</sequence>
<reference evidence="2" key="2">
    <citation type="journal article" date="2015" name="Fish Shellfish Immunol.">
        <title>Early steps in the European eel (Anguilla anguilla)-Vibrio vulnificus interaction in the gills: Role of the RtxA13 toxin.</title>
        <authorList>
            <person name="Callol A."/>
            <person name="Pajuelo D."/>
            <person name="Ebbesson L."/>
            <person name="Teles M."/>
            <person name="MacKenzie S."/>
            <person name="Amaro C."/>
        </authorList>
    </citation>
    <scope>NUCLEOTIDE SEQUENCE</scope>
</reference>
<feature type="transmembrane region" description="Helical" evidence="1">
    <location>
        <begin position="18"/>
        <end position="39"/>
    </location>
</feature>
<dbReference type="EMBL" id="GBXM01087979">
    <property type="protein sequence ID" value="JAH20598.1"/>
    <property type="molecule type" value="Transcribed_RNA"/>
</dbReference>
<name>A0A0E9QWV5_ANGAN</name>
<reference evidence="2" key="1">
    <citation type="submission" date="2014-11" db="EMBL/GenBank/DDBJ databases">
        <authorList>
            <person name="Amaro Gonzalez C."/>
        </authorList>
    </citation>
    <scope>NUCLEOTIDE SEQUENCE</scope>
</reference>
<keyword evidence="1" id="KW-1133">Transmembrane helix</keyword>
<evidence type="ECO:0000313" key="2">
    <source>
        <dbReference type="EMBL" id="JAH20598.1"/>
    </source>
</evidence>
<keyword evidence="1" id="KW-0812">Transmembrane</keyword>
<organism evidence="2">
    <name type="scientific">Anguilla anguilla</name>
    <name type="common">European freshwater eel</name>
    <name type="synonym">Muraena anguilla</name>
    <dbReference type="NCBI Taxonomy" id="7936"/>
    <lineage>
        <taxon>Eukaryota</taxon>
        <taxon>Metazoa</taxon>
        <taxon>Chordata</taxon>
        <taxon>Craniata</taxon>
        <taxon>Vertebrata</taxon>
        <taxon>Euteleostomi</taxon>
        <taxon>Actinopterygii</taxon>
        <taxon>Neopterygii</taxon>
        <taxon>Teleostei</taxon>
        <taxon>Anguilliformes</taxon>
        <taxon>Anguillidae</taxon>
        <taxon>Anguilla</taxon>
    </lineage>
</organism>
<accession>A0A0E9QWV5</accession>